<dbReference type="PANTHER" id="PTHR33448">
    <property type="entry name" value="CHLOROPLAST PROTEIN HCF243-RELATED"/>
    <property type="match status" value="1"/>
</dbReference>
<organism evidence="2 3">
    <name type="scientific">Hibiscus sabdariffa</name>
    <name type="common">roselle</name>
    <dbReference type="NCBI Taxonomy" id="183260"/>
    <lineage>
        <taxon>Eukaryota</taxon>
        <taxon>Viridiplantae</taxon>
        <taxon>Streptophyta</taxon>
        <taxon>Embryophyta</taxon>
        <taxon>Tracheophyta</taxon>
        <taxon>Spermatophyta</taxon>
        <taxon>Magnoliopsida</taxon>
        <taxon>eudicotyledons</taxon>
        <taxon>Gunneridae</taxon>
        <taxon>Pentapetalae</taxon>
        <taxon>rosids</taxon>
        <taxon>malvids</taxon>
        <taxon>Malvales</taxon>
        <taxon>Malvaceae</taxon>
        <taxon>Malvoideae</taxon>
        <taxon>Hibiscus</taxon>
    </lineage>
</organism>
<accession>A0ABR2RQJ0</accession>
<sequence length="409" mass="44542">MDPERPHGSSSSSSSSSSLSDLFICFTSGHYFSRRVMVRNNSSLKSGQQQQASPMFSNGKKKGPGFENPEPSSPKVTCIGQVRVNKSRKKQGKKLRACRSDNGGGNATCQECKKWVLLPLTMCEALRAFGAEYFHCLLPCGRSSSCMANQRDSKENKTADGSGEINIEISCCNERRHVFEDVEEDQDQARVSISSSSPPKDALLLMRCRSDPIKMAAFADKLCWETQNPENEDQEQGQQQEITTIKEETLTPVSFDDPDEEERSKLECPEADPGDESKESRSQKNLLPDCLLLMMCEPKLSMEVSKETWVCSGDFIKQPLVNQKDGGHEPPVSLPPPPPASSCSLTADLPLVPEECTTGDEASGGGGSTVTVVDQKLVGAGGKGCEPYVLTRCMSEPIRLSAKLAPNAC</sequence>
<protein>
    <submittedName>
        <fullName evidence="2">Uncharacterized protein</fullName>
    </submittedName>
</protein>
<feature type="region of interest" description="Disordered" evidence="1">
    <location>
        <begin position="42"/>
        <end position="74"/>
    </location>
</feature>
<feature type="region of interest" description="Disordered" evidence="1">
    <location>
        <begin position="322"/>
        <end position="342"/>
    </location>
</feature>
<proteinExistence type="predicted"/>
<evidence type="ECO:0000313" key="3">
    <source>
        <dbReference type="Proteomes" id="UP001396334"/>
    </source>
</evidence>
<gene>
    <name evidence="2" type="ORF">V6N11_006256</name>
</gene>
<dbReference type="PANTHER" id="PTHR33448:SF4">
    <property type="entry name" value="CHLOROPLAST PROTEIN HCF243"/>
    <property type="match status" value="1"/>
</dbReference>
<evidence type="ECO:0000313" key="2">
    <source>
        <dbReference type="EMBL" id="KAK9015134.1"/>
    </source>
</evidence>
<dbReference type="Proteomes" id="UP001396334">
    <property type="component" value="Unassembled WGS sequence"/>
</dbReference>
<name>A0ABR2RQJ0_9ROSI</name>
<keyword evidence="3" id="KW-1185">Reference proteome</keyword>
<feature type="region of interest" description="Disordered" evidence="1">
    <location>
        <begin position="228"/>
        <end position="283"/>
    </location>
</feature>
<feature type="compositionally biased region" description="Polar residues" evidence="1">
    <location>
        <begin position="42"/>
        <end position="56"/>
    </location>
</feature>
<dbReference type="EMBL" id="JBBPBN010000021">
    <property type="protein sequence ID" value="KAK9015134.1"/>
    <property type="molecule type" value="Genomic_DNA"/>
</dbReference>
<reference evidence="2 3" key="1">
    <citation type="journal article" date="2024" name="G3 (Bethesda)">
        <title>Genome assembly of Hibiscus sabdariffa L. provides insights into metabolisms of medicinal natural products.</title>
        <authorList>
            <person name="Kim T."/>
        </authorList>
    </citation>
    <scope>NUCLEOTIDE SEQUENCE [LARGE SCALE GENOMIC DNA]</scope>
    <source>
        <strain evidence="2">TK-2024</strain>
        <tissue evidence="2">Old leaves</tissue>
    </source>
</reference>
<evidence type="ECO:0000256" key="1">
    <source>
        <dbReference type="SAM" id="MobiDB-lite"/>
    </source>
</evidence>
<comment type="caution">
    <text evidence="2">The sequence shown here is derived from an EMBL/GenBank/DDBJ whole genome shotgun (WGS) entry which is preliminary data.</text>
</comment>